<reference evidence="2 3" key="1">
    <citation type="journal article" date="2014" name="Int. J. Syst. Evol. Microbiol.">
        <title>Complete genome of a new Firmicutes species belonging to the dominant human colonic microbiota ('Ruminococcus bicirculans') reveals two chromosomes and a selective capacity to utilize plant glucans.</title>
        <authorList>
            <consortium name="NISC Comparative Sequencing Program"/>
            <person name="Wegmann U."/>
            <person name="Louis P."/>
            <person name="Goesmann A."/>
            <person name="Henrissat B."/>
            <person name="Duncan S.H."/>
            <person name="Flint H.J."/>
        </authorList>
    </citation>
    <scope>NUCLEOTIDE SEQUENCE [LARGE SCALE GENOMIC DNA]</scope>
    <source>
        <strain evidence="2 3">80/3</strain>
    </source>
</reference>
<evidence type="ECO:0000259" key="1">
    <source>
        <dbReference type="Pfam" id="PF00534"/>
    </source>
</evidence>
<protein>
    <submittedName>
        <fullName evidence="2">Glycosyltransferase Family 4 protein</fullName>
        <ecNumber evidence="2">2.-.-.-</ecNumber>
    </submittedName>
</protein>
<accession>A0ABM9QES9</accession>
<dbReference type="InterPro" id="IPR001296">
    <property type="entry name" value="Glyco_trans_1"/>
</dbReference>
<dbReference type="EC" id="2.-.-.-" evidence="2"/>
<gene>
    <name evidence="2" type="ORF">RBI_I00602</name>
</gene>
<dbReference type="Proteomes" id="UP000027600">
    <property type="component" value="Chromosome I"/>
</dbReference>
<dbReference type="EMBL" id="HF545616">
    <property type="protein sequence ID" value="CCO04326.1"/>
    <property type="molecule type" value="Genomic_DNA"/>
</dbReference>
<dbReference type="Gene3D" id="3.40.50.2000">
    <property type="entry name" value="Glycogen Phosphorylase B"/>
    <property type="match status" value="2"/>
</dbReference>
<sequence length="363" mass="40334">MLRIIFITNSIGFGGAEKMLTFVANSLSERGHICAIVNLGAVPEYVNVYKQNIDEHIDVFNVKDKVQQKKRKAEIKAVAQYAKEFHADVLIGFTNFPNMYATLVGKTLKIPSIISERGDPAITLPNTFKDRILKLIIDSASGGVFQTNGAKDYYGKRLQKRGSVIPNPIFIKGTVPNVPYEEHEKTVVSVGRIDNKQKRLDVMLQAFSIFSKKHPEYTLKIYGSGDDENLVRQWCADLNIQDQVKFMGVTRTPMQDISDAGMFLITSDYEGISNSLLEAMAVGLPCVSTNHTPGGARLLIADHENGLLAPMGDVDALAGAMCEFADNPELAQKCGNNARDVVNRFEPSRIIDLWEDYIEKLCR</sequence>
<dbReference type="RefSeq" id="WP_051706370.1">
    <property type="nucleotide sequence ID" value="NZ_DAWEQM010000002.1"/>
</dbReference>
<proteinExistence type="predicted"/>
<dbReference type="SUPFAM" id="SSF53756">
    <property type="entry name" value="UDP-Glycosyltransferase/glycogen phosphorylase"/>
    <property type="match status" value="1"/>
</dbReference>
<keyword evidence="2" id="KW-0808">Transferase</keyword>
<name>A0ABM9QES9_9FIRM</name>
<feature type="domain" description="Glycosyl transferase family 1" evidence="1">
    <location>
        <begin position="182"/>
        <end position="340"/>
    </location>
</feature>
<dbReference type="PANTHER" id="PTHR12526:SF630">
    <property type="entry name" value="GLYCOSYLTRANSFERASE"/>
    <property type="match status" value="1"/>
</dbReference>
<evidence type="ECO:0000313" key="2">
    <source>
        <dbReference type="EMBL" id="CCO04326.1"/>
    </source>
</evidence>
<dbReference type="Pfam" id="PF00534">
    <property type="entry name" value="Glycos_transf_1"/>
    <property type="match status" value="1"/>
</dbReference>
<dbReference type="PANTHER" id="PTHR12526">
    <property type="entry name" value="GLYCOSYLTRANSFERASE"/>
    <property type="match status" value="1"/>
</dbReference>
<evidence type="ECO:0000313" key="3">
    <source>
        <dbReference type="Proteomes" id="UP000027600"/>
    </source>
</evidence>
<dbReference type="GO" id="GO:0016740">
    <property type="term" value="F:transferase activity"/>
    <property type="evidence" value="ECO:0007669"/>
    <property type="project" value="UniProtKB-KW"/>
</dbReference>
<organism evidence="2 3">
    <name type="scientific">Ruminococcus bicirculans</name>
    <name type="common">ex Wegman et al. 2014</name>
    <dbReference type="NCBI Taxonomy" id="1160721"/>
    <lineage>
        <taxon>Bacteria</taxon>
        <taxon>Bacillati</taxon>
        <taxon>Bacillota</taxon>
        <taxon>Clostridia</taxon>
        <taxon>Eubacteriales</taxon>
        <taxon>Oscillospiraceae</taxon>
        <taxon>Ruminococcus</taxon>
    </lineage>
</organism>
<keyword evidence="3" id="KW-1185">Reference proteome</keyword>